<dbReference type="Gene3D" id="1.10.10.60">
    <property type="entry name" value="Homeodomain-like"/>
    <property type="match status" value="1"/>
</dbReference>
<sequence length="61" mass="6781">MPRLISGETRDRVVRLYDNGKDPSIRELARKFHVSYSTMRTALVEAGVTMRPSGSPSKTAS</sequence>
<reference evidence="2 3" key="1">
    <citation type="submission" date="2020-08" db="EMBL/GenBank/DDBJ databases">
        <title>Sequencing the genomes of 1000 actinobacteria strains.</title>
        <authorList>
            <person name="Klenk H.-P."/>
        </authorList>
    </citation>
    <scope>NUCLEOTIDE SEQUENCE [LARGE SCALE GENOMIC DNA]</scope>
    <source>
        <strain evidence="2 3">DSM 45584</strain>
    </source>
</reference>
<feature type="domain" description="Helix-turn-helix" evidence="1">
    <location>
        <begin position="5"/>
        <end position="57"/>
    </location>
</feature>
<dbReference type="InterPro" id="IPR045745">
    <property type="entry name" value="HTH_58_Actinobacteria-type"/>
</dbReference>
<dbReference type="RefSeq" id="WP_184728522.1">
    <property type="nucleotide sequence ID" value="NZ_JACHIW010000001.1"/>
</dbReference>
<dbReference type="Proteomes" id="UP000584374">
    <property type="component" value="Unassembled WGS sequence"/>
</dbReference>
<keyword evidence="3" id="KW-1185">Reference proteome</keyword>
<name>A0A840QJ61_9PSEU</name>
<evidence type="ECO:0000259" key="1">
    <source>
        <dbReference type="Pfam" id="PF19575"/>
    </source>
</evidence>
<dbReference type="Pfam" id="PF19575">
    <property type="entry name" value="HTH_58"/>
    <property type="match status" value="1"/>
</dbReference>
<dbReference type="EMBL" id="JACHIW010000001">
    <property type="protein sequence ID" value="MBB5157643.1"/>
    <property type="molecule type" value="Genomic_DNA"/>
</dbReference>
<protein>
    <submittedName>
        <fullName evidence="2">Transposase-like protein</fullName>
    </submittedName>
</protein>
<evidence type="ECO:0000313" key="2">
    <source>
        <dbReference type="EMBL" id="MBB5157643.1"/>
    </source>
</evidence>
<organism evidence="2 3">
    <name type="scientific">Saccharopolyspora phatthalungensis</name>
    <dbReference type="NCBI Taxonomy" id="664693"/>
    <lineage>
        <taxon>Bacteria</taxon>
        <taxon>Bacillati</taxon>
        <taxon>Actinomycetota</taxon>
        <taxon>Actinomycetes</taxon>
        <taxon>Pseudonocardiales</taxon>
        <taxon>Pseudonocardiaceae</taxon>
        <taxon>Saccharopolyspora</taxon>
    </lineage>
</organism>
<dbReference type="AlphaFoldDB" id="A0A840QJ61"/>
<comment type="caution">
    <text evidence="2">The sequence shown here is derived from an EMBL/GenBank/DDBJ whole genome shotgun (WGS) entry which is preliminary data.</text>
</comment>
<accession>A0A840QJ61</accession>
<proteinExistence type="predicted"/>
<gene>
    <name evidence="2" type="ORF">BJ970_005177</name>
</gene>
<evidence type="ECO:0000313" key="3">
    <source>
        <dbReference type="Proteomes" id="UP000584374"/>
    </source>
</evidence>